<organism evidence="1 2">
    <name type="scientific">Cytospora paraplurivora</name>
    <dbReference type="NCBI Taxonomy" id="2898453"/>
    <lineage>
        <taxon>Eukaryota</taxon>
        <taxon>Fungi</taxon>
        <taxon>Dikarya</taxon>
        <taxon>Ascomycota</taxon>
        <taxon>Pezizomycotina</taxon>
        <taxon>Sordariomycetes</taxon>
        <taxon>Sordariomycetidae</taxon>
        <taxon>Diaporthales</taxon>
        <taxon>Cytosporaceae</taxon>
        <taxon>Cytospora</taxon>
    </lineage>
</organism>
<evidence type="ECO:0000313" key="1">
    <source>
        <dbReference type="EMBL" id="KAK7743236.1"/>
    </source>
</evidence>
<gene>
    <name evidence="1" type="ORF">SLS53_004321</name>
</gene>
<proteinExistence type="predicted"/>
<accession>A0AAN9UAI2</accession>
<keyword evidence="2" id="KW-1185">Reference proteome</keyword>
<dbReference type="AlphaFoldDB" id="A0AAN9UAI2"/>
<sequence>MKDTGESSAAPIRIFRPKWKVHFKDGKVFPTEFLGIHLGTVVADRESLGAGKAEETKKPFDTEWDIIFIDTYVFEYCERADAIISFDVENGLPDGLDLVQNIAIDASSLSMHKHDVWYKKLRFILRNIPKVKRITIVATVILDITAPMCMPKPMYHMDIQNISIQDRMRHGILFGEDLPLYRLCRQTSLPGDFALRAWNDLPSHWPSWRKRIEDNTAPCLFMTAIVYFKREWISLEGEGGPDGSCRLGYKRVDVAGTMIRNEVKKQYMARADRRASIARKSAVKKQASFFSLSKKKSMLLLRSRPSMPTLNGRVADILTG</sequence>
<dbReference type="EMBL" id="JAJSPL020000014">
    <property type="protein sequence ID" value="KAK7743236.1"/>
    <property type="molecule type" value="Genomic_DNA"/>
</dbReference>
<name>A0AAN9UAI2_9PEZI</name>
<protein>
    <submittedName>
        <fullName evidence="1">Uncharacterized protein</fullName>
    </submittedName>
</protein>
<reference evidence="1 2" key="1">
    <citation type="journal article" date="2023" name="PLoS ONE">
        <title>Cytospora paraplurivora sp. nov. isolated from orchards with fruit tree decline syndrome in Ontario, Canada.</title>
        <authorList>
            <person name="Ilyukhin E."/>
            <person name="Nguyen H.D.T."/>
            <person name="Castle A.J."/>
            <person name="Ellouze W."/>
        </authorList>
    </citation>
    <scope>NUCLEOTIDE SEQUENCE [LARGE SCALE GENOMIC DNA]</scope>
    <source>
        <strain evidence="1 2">FDS-564</strain>
    </source>
</reference>
<comment type="caution">
    <text evidence="1">The sequence shown here is derived from an EMBL/GenBank/DDBJ whole genome shotgun (WGS) entry which is preliminary data.</text>
</comment>
<dbReference type="Proteomes" id="UP001320245">
    <property type="component" value="Unassembled WGS sequence"/>
</dbReference>
<evidence type="ECO:0000313" key="2">
    <source>
        <dbReference type="Proteomes" id="UP001320245"/>
    </source>
</evidence>